<feature type="compositionally biased region" description="Basic and acidic residues" evidence="1">
    <location>
        <begin position="190"/>
        <end position="208"/>
    </location>
</feature>
<dbReference type="Gene3D" id="1.25.40.10">
    <property type="entry name" value="Tetratricopeptide repeat domain"/>
    <property type="match status" value="1"/>
</dbReference>
<sequence>MNVFNPKILDASIRDVSSYLSDNQKADLLLYAMNSLNYEGPSRIIFENAVQSCLQVSTLSAENTAKARILRARARLSSGAIFGAQEDLHAALAAEPDNPEAKALLHQRSVNVEKLLAPLLSATPQSRFSNEIWREIASFLPRRDLRTLLFVPNPLSRIASALLFKTVDLHFDDEGYSTNSTTNLSDCDDDTWRRDRRDYHDSSSTRNRDFNDARYAQRTADILTRIITDHSFASGIKTLRIFAFGTQGEVGTGGGNANGSLHFQTGILSNALPKLTSLQRVHITSPVQGLLPLLHILQTSHSRLRGLSLQIPDGQIDLSSLTFQHLVHFSYESNSSSPSTSVGNSPSLGSSPDINPSSSIPPFLVQNRGHLQTLAIEDPANTFPTTTSVAIRNLTHLTFLGQIPLTSSQLVPDLLQHGRQLESLHLTVLLDCTLSPYFRSLATSLPFLRYFSFNVAGPVTPNRRLDDRDLFPSIADFLRDRRGLKTLGITVTSNSSNSGTESILRSTGFDSSVWGVLPSLSGLKGLKITYPKDLAPALGMWLIPRTVVSLAIDGLGSSAGHGTRDPVGLLNQLRPGVPPNLLFISLSNFSLRSVAQVVEQGFPMVRLVCLGTTYWTVLNNLEGYVPGAGFSPSLATRPASERPSPRPPSSSSASSTHSPHMHSHPHSHSKSGSPHTPTLSTPFFGGYMSGPGVAPIPIAPAGGLPAGSSPHPPAAAKSSSGHGRSASGNVLELEQWPKRRAAFHFREWVQWLGCEDGEAPEHQEFAFR</sequence>
<feature type="region of interest" description="Disordered" evidence="1">
    <location>
        <begin position="635"/>
        <end position="683"/>
    </location>
</feature>
<accession>A0ABR1IU13</accession>
<gene>
    <name evidence="2" type="ORF">VKT23_017448</name>
</gene>
<organism evidence="2 3">
    <name type="scientific">Marasmiellus scandens</name>
    <dbReference type="NCBI Taxonomy" id="2682957"/>
    <lineage>
        <taxon>Eukaryota</taxon>
        <taxon>Fungi</taxon>
        <taxon>Dikarya</taxon>
        <taxon>Basidiomycota</taxon>
        <taxon>Agaricomycotina</taxon>
        <taxon>Agaricomycetes</taxon>
        <taxon>Agaricomycetidae</taxon>
        <taxon>Agaricales</taxon>
        <taxon>Marasmiineae</taxon>
        <taxon>Omphalotaceae</taxon>
        <taxon>Marasmiellus</taxon>
    </lineage>
</organism>
<dbReference type="InterPro" id="IPR011990">
    <property type="entry name" value="TPR-like_helical_dom_sf"/>
</dbReference>
<feature type="compositionally biased region" description="Low complexity" evidence="1">
    <location>
        <begin position="649"/>
        <end position="658"/>
    </location>
</feature>
<protein>
    <submittedName>
        <fullName evidence="2">Uncharacterized protein</fullName>
    </submittedName>
</protein>
<dbReference type="EMBL" id="JBANRG010000072">
    <property type="protein sequence ID" value="KAK7439519.1"/>
    <property type="molecule type" value="Genomic_DNA"/>
</dbReference>
<keyword evidence="3" id="KW-1185">Reference proteome</keyword>
<evidence type="ECO:0000256" key="1">
    <source>
        <dbReference type="SAM" id="MobiDB-lite"/>
    </source>
</evidence>
<reference evidence="2 3" key="1">
    <citation type="submission" date="2024-01" db="EMBL/GenBank/DDBJ databases">
        <title>A draft genome for the cacao thread blight pathogen Marasmiellus scandens.</title>
        <authorList>
            <person name="Baruah I.K."/>
            <person name="Leung J."/>
            <person name="Bukari Y."/>
            <person name="Amoako-Attah I."/>
            <person name="Meinhardt L.W."/>
            <person name="Bailey B.A."/>
            <person name="Cohen S.P."/>
        </authorList>
    </citation>
    <scope>NUCLEOTIDE SEQUENCE [LARGE SCALE GENOMIC DNA]</scope>
    <source>
        <strain evidence="2 3">GH-19</strain>
    </source>
</reference>
<feature type="region of interest" description="Disordered" evidence="1">
    <location>
        <begin position="332"/>
        <end position="353"/>
    </location>
</feature>
<proteinExistence type="predicted"/>
<evidence type="ECO:0000313" key="3">
    <source>
        <dbReference type="Proteomes" id="UP001498398"/>
    </source>
</evidence>
<feature type="compositionally biased region" description="Basic residues" evidence="1">
    <location>
        <begin position="659"/>
        <end position="669"/>
    </location>
</feature>
<comment type="caution">
    <text evidence="2">The sequence shown here is derived from an EMBL/GenBank/DDBJ whole genome shotgun (WGS) entry which is preliminary data.</text>
</comment>
<dbReference type="Gene3D" id="3.80.10.10">
    <property type="entry name" value="Ribonuclease Inhibitor"/>
    <property type="match status" value="1"/>
</dbReference>
<feature type="region of interest" description="Disordered" evidence="1">
    <location>
        <begin position="180"/>
        <end position="208"/>
    </location>
</feature>
<dbReference type="Proteomes" id="UP001498398">
    <property type="component" value="Unassembled WGS sequence"/>
</dbReference>
<name>A0ABR1IU13_9AGAR</name>
<feature type="region of interest" description="Disordered" evidence="1">
    <location>
        <begin position="699"/>
        <end position="728"/>
    </location>
</feature>
<evidence type="ECO:0000313" key="2">
    <source>
        <dbReference type="EMBL" id="KAK7439519.1"/>
    </source>
</evidence>
<dbReference type="InterPro" id="IPR032675">
    <property type="entry name" value="LRR_dom_sf"/>
</dbReference>
<feature type="compositionally biased region" description="Low complexity" evidence="1">
    <location>
        <begin position="699"/>
        <end position="723"/>
    </location>
</feature>